<feature type="region of interest" description="Disordered" evidence="4">
    <location>
        <begin position="407"/>
        <end position="428"/>
    </location>
</feature>
<keyword evidence="5" id="KW-1133">Transmembrane helix</keyword>
<keyword evidence="3" id="KW-0378">Hydrolase</keyword>
<dbReference type="Proteomes" id="UP000594262">
    <property type="component" value="Unplaced"/>
</dbReference>
<evidence type="ECO:0000313" key="7">
    <source>
        <dbReference type="Proteomes" id="UP000594262"/>
    </source>
</evidence>
<evidence type="ECO:0000256" key="3">
    <source>
        <dbReference type="RuleBase" id="RU610713"/>
    </source>
</evidence>
<evidence type="ECO:0000256" key="5">
    <source>
        <dbReference type="SAM" id="Phobius"/>
    </source>
</evidence>
<reference evidence="6" key="1">
    <citation type="submission" date="2021-01" db="UniProtKB">
        <authorList>
            <consortium name="EnsemblMetazoa"/>
        </authorList>
    </citation>
    <scope>IDENTIFICATION</scope>
</reference>
<dbReference type="InterPro" id="IPR017853">
    <property type="entry name" value="GH"/>
</dbReference>
<keyword evidence="5" id="KW-0472">Membrane</keyword>
<evidence type="ECO:0000313" key="6">
    <source>
        <dbReference type="EnsemblMetazoa" id="CLYHEMP005801.1"/>
    </source>
</evidence>
<dbReference type="Gene3D" id="3.20.20.70">
    <property type="entry name" value="Aldolase class I"/>
    <property type="match status" value="1"/>
</dbReference>
<dbReference type="RefSeq" id="XP_066911894.1">
    <property type="nucleotide sequence ID" value="XM_067055793.1"/>
</dbReference>
<dbReference type="SUPFAM" id="SSF51445">
    <property type="entry name" value="(Trans)glycosidases"/>
    <property type="match status" value="1"/>
</dbReference>
<dbReference type="GeneID" id="136799107"/>
<dbReference type="GO" id="GO:0004415">
    <property type="term" value="F:hyalurononglucosaminidase activity"/>
    <property type="evidence" value="ECO:0007669"/>
    <property type="project" value="UniProtKB-UniRule"/>
</dbReference>
<dbReference type="PANTHER" id="PTHR11769:SF35">
    <property type="entry name" value="HYALURONIDASE"/>
    <property type="match status" value="1"/>
</dbReference>
<dbReference type="PANTHER" id="PTHR11769">
    <property type="entry name" value="HYALURONIDASE"/>
    <property type="match status" value="1"/>
</dbReference>
<dbReference type="GO" id="GO:0030214">
    <property type="term" value="P:hyaluronan catabolic process"/>
    <property type="evidence" value="ECO:0007669"/>
    <property type="project" value="TreeGrafter"/>
</dbReference>
<evidence type="ECO:0000256" key="1">
    <source>
        <dbReference type="ARBA" id="ARBA00008871"/>
    </source>
</evidence>
<dbReference type="EnsemblMetazoa" id="CLYHEMT005801.1">
    <property type="protein sequence ID" value="CLYHEMP005801.1"/>
    <property type="gene ID" value="CLYHEMG005801"/>
</dbReference>
<sequence>MYLLEEHPDNRDYVLGRLRETLRFVNKNYEKTRVNIPVFVYHRNIYEDNPFAFNFLTKKDLDNTIGLAAGIGASGVVIWGNRWDENTSPQVCQMISEYVQDTLGPYIQTKMKEIESCSASHCNNEGHCIDRSLLTTPIVKAYEENAKYSTCSRPRHQEIDYKRDTVLSPDFSSSPFNSSANKNLFNKTSPNSKLYQKHNFDASIMDDFFRQLNGTTSHMSNFSQPAAFTSNVTSPHTNFNNRTAMSPPMSNYKPTAPHIKITRNGALTNSTRLNKNYTTNGSIFKSNTTRTVNGKETFFRMNNTNSNANSTLSLHSQNQTQHHQPATNMTRITNVRKSEIPHPPVPIQKNRIPNHPSNQKKTDVTSQILSGMSGNIIRIADLFPSPAPAKRDNVKKISESKSAMLNTSNKMRHGNNSRKSEIYQSSGGHLPLMSSRKNSHSWLPHIYVILIGVSLGGALMFSLIFIGAYYYISLRNTFPSTLPPSAHDSKSQFFASEDNSSTVPFPPQAHSSPKGNERRDIGCISKTEKLASEEDSEGGFFQATSKLFSKYRSKSVERKADCIAQVRNTDLKKERIGRTPRPARPNVIDDEVEIDINSLR</sequence>
<dbReference type="Pfam" id="PF01630">
    <property type="entry name" value="Glyco_hydro_56"/>
    <property type="match status" value="1"/>
</dbReference>
<organism evidence="6 7">
    <name type="scientific">Clytia hemisphaerica</name>
    <dbReference type="NCBI Taxonomy" id="252671"/>
    <lineage>
        <taxon>Eukaryota</taxon>
        <taxon>Metazoa</taxon>
        <taxon>Cnidaria</taxon>
        <taxon>Hydrozoa</taxon>
        <taxon>Hydroidolina</taxon>
        <taxon>Leptothecata</taxon>
        <taxon>Obeliida</taxon>
        <taxon>Clytiidae</taxon>
        <taxon>Clytia</taxon>
    </lineage>
</organism>
<name>A0A7M5V450_9CNID</name>
<comment type="similarity">
    <text evidence="1 3">Belongs to the glycosyl hydrolase 56 family.</text>
</comment>
<keyword evidence="7" id="KW-1185">Reference proteome</keyword>
<feature type="compositionally biased region" description="Polar residues" evidence="4">
    <location>
        <begin position="491"/>
        <end position="514"/>
    </location>
</feature>
<dbReference type="EC" id="3.2.1.35" evidence="3"/>
<dbReference type="GO" id="GO:0005975">
    <property type="term" value="P:carbohydrate metabolic process"/>
    <property type="evidence" value="ECO:0007669"/>
    <property type="project" value="InterPro"/>
</dbReference>
<evidence type="ECO:0000256" key="2">
    <source>
        <dbReference type="ARBA" id="ARBA00023157"/>
    </source>
</evidence>
<keyword evidence="2" id="KW-1015">Disulfide bond</keyword>
<keyword evidence="3" id="KW-0326">Glycosidase</keyword>
<dbReference type="AlphaFoldDB" id="A0A7M5V450"/>
<keyword evidence="5" id="KW-0812">Transmembrane</keyword>
<comment type="catalytic activity">
    <reaction evidence="3">
        <text>Random hydrolysis of (1-&gt;4)-linkages between N-acetyl-beta-D-glucosamine and D-glucuronate residues in hyaluronate.</text>
        <dbReference type="EC" id="3.2.1.35"/>
    </reaction>
</comment>
<dbReference type="OrthoDB" id="5796153at2759"/>
<dbReference type="InterPro" id="IPR013785">
    <property type="entry name" value="Aldolase_TIM"/>
</dbReference>
<proteinExistence type="inferred from homology"/>
<dbReference type="InterPro" id="IPR018155">
    <property type="entry name" value="Hyaluronidase"/>
</dbReference>
<evidence type="ECO:0000256" key="4">
    <source>
        <dbReference type="SAM" id="MobiDB-lite"/>
    </source>
</evidence>
<feature type="region of interest" description="Disordered" evidence="4">
    <location>
        <begin position="486"/>
        <end position="521"/>
    </location>
</feature>
<protein>
    <recommendedName>
        <fullName evidence="3">Hyaluronidase</fullName>
        <ecNumber evidence="3">3.2.1.35</ecNumber>
    </recommendedName>
</protein>
<feature type="transmembrane region" description="Helical" evidence="5">
    <location>
        <begin position="446"/>
        <end position="472"/>
    </location>
</feature>
<accession>A0A7M5V450</accession>